<organism evidence="3 4">
    <name type="scientific">Campylobacter ureolyticus ACS-301-V-Sch3b</name>
    <dbReference type="NCBI Taxonomy" id="883165"/>
    <lineage>
        <taxon>Bacteria</taxon>
        <taxon>Pseudomonadati</taxon>
        <taxon>Campylobacterota</taxon>
        <taxon>Epsilonproteobacteria</taxon>
        <taxon>Campylobacterales</taxon>
        <taxon>Campylobacteraceae</taxon>
        <taxon>Campylobacter</taxon>
    </lineage>
</organism>
<dbReference type="InterPro" id="IPR007372">
    <property type="entry name" value="Lipid/polyisoprenoid-bd_YceI"/>
</dbReference>
<evidence type="ECO:0000313" key="3">
    <source>
        <dbReference type="EMBL" id="EPH10144.1"/>
    </source>
</evidence>
<dbReference type="Gene3D" id="2.40.128.110">
    <property type="entry name" value="Lipid/polyisoprenoid-binding, YceI-like"/>
    <property type="match status" value="1"/>
</dbReference>
<dbReference type="Pfam" id="PF04264">
    <property type="entry name" value="YceI"/>
    <property type="match status" value="1"/>
</dbReference>
<sequence>MKKLFLASIMASNSLFAGTCSDNFKFDFTFYGSPKKEYVVTKNTFDSFKANFPDEKLNDATLEIDTLTINTSADMNNMGKVWPAAMAKVRNNNTINHFFKKFENDPTKITAKVIEVSDSEIKIEFTINGVAKEIPFSYEVDDETLKATGKLEILDFNTNAAWEQLKRIAEKAYHHGKSWSQIDLNFSLPASCK</sequence>
<evidence type="ECO:0000256" key="1">
    <source>
        <dbReference type="SAM" id="SignalP"/>
    </source>
</evidence>
<feature type="domain" description="Lipid/polyisoprenoid-binding YceI-like" evidence="2">
    <location>
        <begin position="42"/>
        <end position="160"/>
    </location>
</feature>
<protein>
    <recommendedName>
        <fullName evidence="2">Lipid/polyisoprenoid-binding YceI-like domain-containing protein</fullName>
    </recommendedName>
</protein>
<feature type="chain" id="PRO_5004513713" description="Lipid/polyisoprenoid-binding YceI-like domain-containing protein" evidence="1">
    <location>
        <begin position="18"/>
        <end position="193"/>
    </location>
</feature>
<feature type="signal peptide" evidence="1">
    <location>
        <begin position="1"/>
        <end position="17"/>
    </location>
</feature>
<evidence type="ECO:0000259" key="2">
    <source>
        <dbReference type="Pfam" id="PF04264"/>
    </source>
</evidence>
<name>S3XH33_9BACT</name>
<proteinExistence type="predicted"/>
<keyword evidence="1" id="KW-0732">Signal</keyword>
<evidence type="ECO:0000313" key="4">
    <source>
        <dbReference type="Proteomes" id="UP000014539"/>
    </source>
</evidence>
<dbReference type="HOGENOM" id="CLU_1303692_0_0_7"/>
<keyword evidence="4" id="KW-1185">Reference proteome</keyword>
<gene>
    <name evidence="3" type="ORF">HMPREF9309_00449</name>
</gene>
<dbReference type="InterPro" id="IPR036761">
    <property type="entry name" value="TTHA0802/YceI-like_sf"/>
</dbReference>
<reference evidence="3 4" key="1">
    <citation type="submission" date="2013-06" db="EMBL/GenBank/DDBJ databases">
        <title>The Genome Sequence of Campylobacter ureolyticus ACS-301-V-SCH3B.</title>
        <authorList>
            <consortium name="The Broad Institute Genomics Platform"/>
            <person name="Earl A."/>
            <person name="Ward D."/>
            <person name="Feldgarden M."/>
            <person name="Gevers D."/>
            <person name="Saerens B."/>
            <person name="Vaneechoutte M."/>
            <person name="Walker B."/>
            <person name="Young S."/>
            <person name="Zeng Q."/>
            <person name="Gargeya S."/>
            <person name="Fitzgerald M."/>
            <person name="Haas B."/>
            <person name="Abouelleil A."/>
            <person name="Allen A.W."/>
            <person name="Alvarado L."/>
            <person name="Arachchi H.M."/>
            <person name="Berlin A.M."/>
            <person name="Chapman S.B."/>
            <person name="Gainer-Dewar J."/>
            <person name="Goldberg J."/>
            <person name="Griggs A."/>
            <person name="Gujja S."/>
            <person name="Hansen M."/>
            <person name="Howarth C."/>
            <person name="Imamovic A."/>
            <person name="Ireland A."/>
            <person name="Larimer J."/>
            <person name="McCowan C."/>
            <person name="Murphy C."/>
            <person name="Pearson M."/>
            <person name="Poon T.W."/>
            <person name="Priest M."/>
            <person name="Roberts A."/>
            <person name="Saif S."/>
            <person name="Shea T."/>
            <person name="Sisk P."/>
            <person name="Sykes S."/>
            <person name="Wortman J."/>
            <person name="Nusbaum C."/>
            <person name="Birren B."/>
        </authorList>
    </citation>
    <scope>NUCLEOTIDE SEQUENCE [LARGE SCALE GENOMIC DNA]</scope>
    <source>
        <strain evidence="3 4">ACS-301-V-Sch3b</strain>
    </source>
</reference>
<dbReference type="PATRIC" id="fig|883165.3.peg.457"/>
<dbReference type="RefSeq" id="WP_016646304.1">
    <property type="nucleotide sequence ID" value="NZ_KE340326.1"/>
</dbReference>
<dbReference type="AlphaFoldDB" id="S3XH33"/>
<dbReference type="Proteomes" id="UP000014539">
    <property type="component" value="Unassembled WGS sequence"/>
</dbReference>
<accession>S3XH33</accession>
<comment type="caution">
    <text evidence="3">The sequence shown here is derived from an EMBL/GenBank/DDBJ whole genome shotgun (WGS) entry which is preliminary data.</text>
</comment>
<dbReference type="EMBL" id="AGYD01000002">
    <property type="protein sequence ID" value="EPH10144.1"/>
    <property type="molecule type" value="Genomic_DNA"/>
</dbReference>